<sequence length="50" mass="5901">MQISENGDRSHTSLDGKLPPQHQLPELSDQWRLEYNEFSNLRHNSSHIEE</sequence>
<evidence type="ECO:0000313" key="2">
    <source>
        <dbReference type="EMBL" id="VXD23643.1"/>
    </source>
</evidence>
<protein>
    <submittedName>
        <fullName evidence="2">Uncharacterized protein</fullName>
    </submittedName>
</protein>
<dbReference type="AlphaFoldDB" id="A0A7Z9E2L0"/>
<feature type="region of interest" description="Disordered" evidence="1">
    <location>
        <begin position="1"/>
        <end position="26"/>
    </location>
</feature>
<gene>
    <name evidence="2" type="ORF">PL8927_780227</name>
</gene>
<evidence type="ECO:0000313" key="3">
    <source>
        <dbReference type="Proteomes" id="UP000184550"/>
    </source>
</evidence>
<evidence type="ECO:0000256" key="1">
    <source>
        <dbReference type="SAM" id="MobiDB-lite"/>
    </source>
</evidence>
<dbReference type="EMBL" id="CZCU02000155">
    <property type="protein sequence ID" value="VXD23643.1"/>
    <property type="molecule type" value="Genomic_DNA"/>
</dbReference>
<comment type="caution">
    <text evidence="2">The sequence shown here is derived from an EMBL/GenBank/DDBJ whole genome shotgun (WGS) entry which is preliminary data.</text>
</comment>
<proteinExistence type="predicted"/>
<reference evidence="2" key="1">
    <citation type="submission" date="2019-10" db="EMBL/GenBank/DDBJ databases">
        <authorList>
            <consortium name="Genoscope - CEA"/>
            <person name="William W."/>
        </authorList>
    </citation>
    <scope>NUCLEOTIDE SEQUENCE [LARGE SCALE GENOMIC DNA]</scope>
    <source>
        <strain evidence="2">BBR_PRJEB10992</strain>
    </source>
</reference>
<name>A0A7Z9E2L0_9CYAN</name>
<feature type="compositionally biased region" description="Basic and acidic residues" evidence="1">
    <location>
        <begin position="1"/>
        <end position="14"/>
    </location>
</feature>
<dbReference type="RefSeq" id="WP_156093285.1">
    <property type="nucleotide sequence ID" value="NZ_LR734879.1"/>
</dbReference>
<dbReference type="Proteomes" id="UP000184550">
    <property type="component" value="Unassembled WGS sequence"/>
</dbReference>
<organism evidence="2 3">
    <name type="scientific">Planktothrix serta PCC 8927</name>
    <dbReference type="NCBI Taxonomy" id="671068"/>
    <lineage>
        <taxon>Bacteria</taxon>
        <taxon>Bacillati</taxon>
        <taxon>Cyanobacteriota</taxon>
        <taxon>Cyanophyceae</taxon>
        <taxon>Oscillatoriophycideae</taxon>
        <taxon>Oscillatoriales</taxon>
        <taxon>Microcoleaceae</taxon>
        <taxon>Planktothrix</taxon>
    </lineage>
</organism>
<keyword evidence="3" id="KW-1185">Reference proteome</keyword>
<accession>A0A7Z9E2L0</accession>